<protein>
    <recommendedName>
        <fullName evidence="1">HTH LytTR-type domain-containing protein</fullName>
    </recommendedName>
</protein>
<dbReference type="EMBL" id="QASA01000001">
    <property type="protein sequence ID" value="RDC65491.1"/>
    <property type="molecule type" value="Genomic_DNA"/>
</dbReference>
<evidence type="ECO:0000313" key="2">
    <source>
        <dbReference type="EMBL" id="RDC65491.1"/>
    </source>
</evidence>
<feature type="domain" description="HTH LytTR-type" evidence="1">
    <location>
        <begin position="1"/>
        <end position="45"/>
    </location>
</feature>
<proteinExistence type="predicted"/>
<accession>A0A369QKR9</accession>
<name>A0A369QKR9_9BACT</name>
<organism evidence="2 3">
    <name type="scientific">Adhaeribacter pallidiroseus</name>
    <dbReference type="NCBI Taxonomy" id="2072847"/>
    <lineage>
        <taxon>Bacteria</taxon>
        <taxon>Pseudomonadati</taxon>
        <taxon>Bacteroidota</taxon>
        <taxon>Cytophagia</taxon>
        <taxon>Cytophagales</taxon>
        <taxon>Hymenobacteraceae</taxon>
        <taxon>Adhaeribacter</taxon>
    </lineage>
</organism>
<dbReference type="Proteomes" id="UP000253919">
    <property type="component" value="Unassembled WGS sequence"/>
</dbReference>
<gene>
    <name evidence="2" type="ORF">AHMF7616_04121</name>
</gene>
<dbReference type="RefSeq" id="WP_199474283.1">
    <property type="nucleotide sequence ID" value="NZ_QASA01000001.1"/>
</dbReference>
<dbReference type="Gene3D" id="2.40.50.1020">
    <property type="entry name" value="LytTr DNA-binding domain"/>
    <property type="match status" value="1"/>
</dbReference>
<dbReference type="AlphaFoldDB" id="A0A369QKR9"/>
<evidence type="ECO:0000259" key="1">
    <source>
        <dbReference type="PROSITE" id="PS50930"/>
    </source>
</evidence>
<comment type="caution">
    <text evidence="2">The sequence shown here is derived from an EMBL/GenBank/DDBJ whole genome shotgun (WGS) entry which is preliminary data.</text>
</comment>
<keyword evidence="3" id="KW-1185">Reference proteome</keyword>
<dbReference type="Pfam" id="PF04397">
    <property type="entry name" value="LytTR"/>
    <property type="match status" value="1"/>
</dbReference>
<dbReference type="GO" id="GO:0003677">
    <property type="term" value="F:DNA binding"/>
    <property type="evidence" value="ECO:0007669"/>
    <property type="project" value="InterPro"/>
</dbReference>
<evidence type="ECO:0000313" key="3">
    <source>
        <dbReference type="Proteomes" id="UP000253919"/>
    </source>
</evidence>
<reference evidence="2 3" key="1">
    <citation type="submission" date="2018-04" db="EMBL/GenBank/DDBJ databases">
        <title>Adhaeribacter sp. HMF7616 genome sequencing and assembly.</title>
        <authorList>
            <person name="Kang H."/>
            <person name="Kang J."/>
            <person name="Cha I."/>
            <person name="Kim H."/>
            <person name="Joh K."/>
        </authorList>
    </citation>
    <scope>NUCLEOTIDE SEQUENCE [LARGE SCALE GENOMIC DNA]</scope>
    <source>
        <strain evidence="2 3">HMF7616</strain>
    </source>
</reference>
<sequence>MPHQFIRTHQNHLVNPASVKSWLKENGGALLLYNGSCIPVARQHR</sequence>
<dbReference type="PROSITE" id="PS50930">
    <property type="entry name" value="HTH_LYTTR"/>
    <property type="match status" value="1"/>
</dbReference>
<dbReference type="InterPro" id="IPR007492">
    <property type="entry name" value="LytTR_DNA-bd_dom"/>
</dbReference>